<keyword evidence="4" id="KW-1185">Reference proteome</keyword>
<dbReference type="InterPro" id="IPR044857">
    <property type="entry name" value="T7SS_EccB_R1"/>
</dbReference>
<dbReference type="Pfam" id="PF05108">
    <property type="entry name" value="T7SS_ESX1_EccB"/>
    <property type="match status" value="1"/>
</dbReference>
<feature type="transmembrane region" description="Helical" evidence="2">
    <location>
        <begin position="41"/>
        <end position="61"/>
    </location>
</feature>
<evidence type="ECO:0000256" key="2">
    <source>
        <dbReference type="SAM" id="Phobius"/>
    </source>
</evidence>
<dbReference type="Proteomes" id="UP001595839">
    <property type="component" value="Unassembled WGS sequence"/>
</dbReference>
<evidence type="ECO:0000313" key="3">
    <source>
        <dbReference type="EMBL" id="MFC4508171.1"/>
    </source>
</evidence>
<evidence type="ECO:0000313" key="4">
    <source>
        <dbReference type="Proteomes" id="UP001595839"/>
    </source>
</evidence>
<dbReference type="PANTHER" id="PTHR40765:SF2">
    <property type="entry name" value="ESX-2 SECRETION SYSTEM ATPASE ECCB2"/>
    <property type="match status" value="1"/>
</dbReference>
<protein>
    <submittedName>
        <fullName evidence="3">Type VII secretion protein EccB</fullName>
    </submittedName>
</protein>
<accession>A0ABV9BA56</accession>
<gene>
    <name evidence="3" type="primary">eccB</name>
    <name evidence="3" type="ORF">ACFPIH_53800</name>
</gene>
<dbReference type="InterPro" id="IPR007795">
    <property type="entry name" value="T7SS_EccB"/>
</dbReference>
<dbReference type="EMBL" id="JBHSFK010000070">
    <property type="protein sequence ID" value="MFC4508171.1"/>
    <property type="molecule type" value="Genomic_DNA"/>
</dbReference>
<dbReference type="RefSeq" id="WP_381187240.1">
    <property type="nucleotide sequence ID" value="NZ_JBHSFK010000070.1"/>
</dbReference>
<keyword evidence="2" id="KW-0472">Membrane</keyword>
<evidence type="ECO:0000256" key="1">
    <source>
        <dbReference type="SAM" id="MobiDB-lite"/>
    </source>
</evidence>
<dbReference type="NCBIfam" id="TIGR03919">
    <property type="entry name" value="T7SS_EccB"/>
    <property type="match status" value="1"/>
</dbReference>
<proteinExistence type="predicted"/>
<keyword evidence="2" id="KW-1133">Transmembrane helix</keyword>
<comment type="caution">
    <text evidence="3">The sequence shown here is derived from an EMBL/GenBank/DDBJ whole genome shotgun (WGS) entry which is preliminary data.</text>
</comment>
<dbReference type="PANTHER" id="PTHR40765">
    <property type="entry name" value="ESX-2 SECRETION SYSTEM ATPASE ECCB2"/>
    <property type="match status" value="1"/>
</dbReference>
<feature type="region of interest" description="Disordered" evidence="1">
    <location>
        <begin position="461"/>
        <end position="487"/>
    </location>
</feature>
<sequence>MQTKRDQVMAHMFVMGRLTSAMLRADPDAPESPQGRTNRGVAIGIVVAVLISAGAFVFGLLKPGTSDSWRAADALVVGKGTGSRYLYLDGRLRPVRNYASARLLVGAELKTVNVGEASLADTPRGMPVGIPGAPDVLPGADALDGAPWQVCSGSLEGDTAATLGVARRITGTGLGERQGLLVTGPDRETYLVWQGSRFRLDRKGNVREALGYGSHQPVAVSAAFLNALSAGPDLTPPAVPGRGGPGPELGGRPTRVGEVFTVAAPGATERYYLLGATGLTPLTATAAALVLSDPETVAKAYGGRTATAVPLESTTLAGHLAPESDATAEASGGALPATPPEPVALTADLTACAAVESGEAGTRVSVALVEADGLGPTAQGPAEWFTPACVAVRRITVPPGGGALVHALGADGSDIGATLYLVTDTGMKYRVPSADALTALGYTASQAQDLPSSLLAMVPTGPDLSPEAATLGRSSTTTPPCGAGPGA</sequence>
<reference evidence="4" key="1">
    <citation type="journal article" date="2019" name="Int. J. Syst. Evol. Microbiol.">
        <title>The Global Catalogue of Microorganisms (GCM) 10K type strain sequencing project: providing services to taxonomists for standard genome sequencing and annotation.</title>
        <authorList>
            <consortium name="The Broad Institute Genomics Platform"/>
            <consortium name="The Broad Institute Genome Sequencing Center for Infectious Disease"/>
            <person name="Wu L."/>
            <person name="Ma J."/>
        </authorList>
    </citation>
    <scope>NUCLEOTIDE SEQUENCE [LARGE SCALE GENOMIC DNA]</scope>
    <source>
        <strain evidence="4">CGMCC 4.7177</strain>
    </source>
</reference>
<keyword evidence="2" id="KW-0812">Transmembrane</keyword>
<name>A0ABV9BA56_9ACTN</name>
<dbReference type="Gene3D" id="3.30.2390.20">
    <property type="entry name" value="Type VII secretion system EccB, repeat 1 domain"/>
    <property type="match status" value="1"/>
</dbReference>
<organism evidence="3 4">
    <name type="scientific">Streptomyces vulcanius</name>
    <dbReference type="NCBI Taxonomy" id="1441876"/>
    <lineage>
        <taxon>Bacteria</taxon>
        <taxon>Bacillati</taxon>
        <taxon>Actinomycetota</taxon>
        <taxon>Actinomycetes</taxon>
        <taxon>Kitasatosporales</taxon>
        <taxon>Streptomycetaceae</taxon>
        <taxon>Streptomyces</taxon>
    </lineage>
</organism>